<proteinExistence type="predicted"/>
<reference evidence="2 3" key="1">
    <citation type="submission" date="2016-10" db="EMBL/GenBank/DDBJ databases">
        <authorList>
            <person name="de Groot N.N."/>
        </authorList>
    </citation>
    <scope>NUCLEOTIDE SEQUENCE [LARGE SCALE GENOMIC DNA]</scope>
    <source>
        <strain evidence="2 3">IBRC-M 10445</strain>
    </source>
</reference>
<dbReference type="EMBL" id="FOSC01000010">
    <property type="protein sequence ID" value="SFK09302.1"/>
    <property type="molecule type" value="Genomic_DNA"/>
</dbReference>
<feature type="domain" description="Beta-ketoacyl synthase-like N-terminal" evidence="1">
    <location>
        <begin position="21"/>
        <end position="161"/>
    </location>
</feature>
<name>A0A1I3WPA9_9GAMM</name>
<dbReference type="Gene3D" id="3.40.47.10">
    <property type="match status" value="1"/>
</dbReference>
<dbReference type="InterPro" id="IPR016039">
    <property type="entry name" value="Thiolase-like"/>
</dbReference>
<evidence type="ECO:0000259" key="1">
    <source>
        <dbReference type="Pfam" id="PF00109"/>
    </source>
</evidence>
<dbReference type="Proteomes" id="UP000199445">
    <property type="component" value="Unassembled WGS sequence"/>
</dbReference>
<organism evidence="2 3">
    <name type="scientific">Marinobacter persicus</name>
    <dbReference type="NCBI Taxonomy" id="930118"/>
    <lineage>
        <taxon>Bacteria</taxon>
        <taxon>Pseudomonadati</taxon>
        <taxon>Pseudomonadota</taxon>
        <taxon>Gammaproteobacteria</taxon>
        <taxon>Pseudomonadales</taxon>
        <taxon>Marinobacteraceae</taxon>
        <taxon>Marinobacter</taxon>
    </lineage>
</organism>
<keyword evidence="3" id="KW-1185">Reference proteome</keyword>
<dbReference type="InterPro" id="IPR014030">
    <property type="entry name" value="Ketoacyl_synth_N"/>
</dbReference>
<protein>
    <submittedName>
        <fullName evidence="2">Beta-ketoacyl synthase, N-terminal domain</fullName>
    </submittedName>
</protein>
<dbReference type="AlphaFoldDB" id="A0A1I3WPA9"/>
<dbReference type="OrthoDB" id="6989355at2"/>
<sequence>MLEILALGDHYQTVDPEQGLANVKPAATEVCRDRFRRIDRFTQLALIGSARCVQSADPGPKTGLYIGSRFASTGNTIAVHEKMVSAGVVPKPANFINTLSNSAGYFVARNLGLGDRNLFVSRGDASIVAALQLAAMDVASGSVCQALVGSVDEAVLPLEHHRYRLGLEPGTVMGEGSHWLLVAREAREGRSLATITDMVTLRDESALASWLDGLDGREQYRVSLSPWTRQQIASTCFKSRQMLTDFDPELAAYPGHATGAIIRYLQAGGSEPLIVIAADTDGRFHSVMVRPNRASA</sequence>
<accession>A0A1I3WPA9</accession>
<dbReference type="Pfam" id="PF00109">
    <property type="entry name" value="ketoacyl-synt"/>
    <property type="match status" value="1"/>
</dbReference>
<dbReference type="SUPFAM" id="SSF53901">
    <property type="entry name" value="Thiolase-like"/>
    <property type="match status" value="1"/>
</dbReference>
<gene>
    <name evidence="2" type="ORF">SAMN05216429_11068</name>
</gene>
<evidence type="ECO:0000313" key="3">
    <source>
        <dbReference type="Proteomes" id="UP000199445"/>
    </source>
</evidence>
<evidence type="ECO:0000313" key="2">
    <source>
        <dbReference type="EMBL" id="SFK09302.1"/>
    </source>
</evidence>
<dbReference type="RefSeq" id="WP_091705779.1">
    <property type="nucleotide sequence ID" value="NZ_BMYN01000006.1"/>
</dbReference>
<dbReference type="GO" id="GO:0016746">
    <property type="term" value="F:acyltransferase activity"/>
    <property type="evidence" value="ECO:0007669"/>
    <property type="project" value="InterPro"/>
</dbReference>